<dbReference type="Pfam" id="PF01061">
    <property type="entry name" value="ABC2_membrane"/>
    <property type="match status" value="1"/>
</dbReference>
<name>A0A0B1PEH4_UNCNE</name>
<keyword evidence="2" id="KW-0813">Transport</keyword>
<evidence type="ECO:0000313" key="10">
    <source>
        <dbReference type="EMBL" id="KHJ35044.1"/>
    </source>
</evidence>
<reference evidence="10 11" key="1">
    <citation type="journal article" date="2014" name="BMC Genomics">
        <title>Adaptive genomic structural variation in the grape powdery mildew pathogen, Erysiphe necator.</title>
        <authorList>
            <person name="Jones L."/>
            <person name="Riaz S."/>
            <person name="Morales-Cruz A."/>
            <person name="Amrine K.C."/>
            <person name="McGuire B."/>
            <person name="Gubler W.D."/>
            <person name="Walker M.A."/>
            <person name="Cantu D."/>
        </authorList>
    </citation>
    <scope>NUCLEOTIDE SEQUENCE [LARGE SCALE GENOMIC DNA]</scope>
    <source>
        <strain evidence="11">c</strain>
    </source>
</reference>
<dbReference type="HOGENOM" id="CLU_000604_57_3_1"/>
<feature type="transmembrane region" description="Helical" evidence="8">
    <location>
        <begin position="777"/>
        <end position="797"/>
    </location>
</feature>
<dbReference type="PANTHER" id="PTHR48041:SF91">
    <property type="entry name" value="ABC TRANSPORTER G FAMILY MEMBER 28"/>
    <property type="match status" value="1"/>
</dbReference>
<dbReference type="Pfam" id="PF00005">
    <property type="entry name" value="ABC_tran"/>
    <property type="match status" value="1"/>
</dbReference>
<evidence type="ECO:0000256" key="7">
    <source>
        <dbReference type="ARBA" id="ARBA00023136"/>
    </source>
</evidence>
<accession>A0A0B1PEH4</accession>
<feature type="transmembrane region" description="Helical" evidence="8">
    <location>
        <begin position="117"/>
        <end position="137"/>
    </location>
</feature>
<dbReference type="Gene3D" id="3.40.50.300">
    <property type="entry name" value="P-loop containing nucleotide triphosphate hydrolases"/>
    <property type="match status" value="1"/>
</dbReference>
<dbReference type="InterPro" id="IPR043926">
    <property type="entry name" value="ABCG_dom"/>
</dbReference>
<dbReference type="PROSITE" id="PS00211">
    <property type="entry name" value="ABC_TRANSPORTER_1"/>
    <property type="match status" value="1"/>
</dbReference>
<dbReference type="SUPFAM" id="SSF52540">
    <property type="entry name" value="P-loop containing nucleoside triphosphate hydrolases"/>
    <property type="match status" value="1"/>
</dbReference>
<dbReference type="InterPro" id="IPR013525">
    <property type="entry name" value="ABC2_TM"/>
</dbReference>
<evidence type="ECO:0000256" key="1">
    <source>
        <dbReference type="ARBA" id="ARBA00004141"/>
    </source>
</evidence>
<dbReference type="Pfam" id="PF19055">
    <property type="entry name" value="ABC2_membrane_7"/>
    <property type="match status" value="1"/>
</dbReference>
<dbReference type="SMART" id="SM00382">
    <property type="entry name" value="AAA"/>
    <property type="match status" value="1"/>
</dbReference>
<dbReference type="FunFam" id="3.40.50.300:FF:000367">
    <property type="entry name" value="ABC transporter G family member 24"/>
    <property type="match status" value="1"/>
</dbReference>
<dbReference type="InterPro" id="IPR003593">
    <property type="entry name" value="AAA+_ATPase"/>
</dbReference>
<dbReference type="GO" id="GO:0016020">
    <property type="term" value="C:membrane"/>
    <property type="evidence" value="ECO:0007669"/>
    <property type="project" value="UniProtKB-SubCell"/>
</dbReference>
<comment type="caution">
    <text evidence="10">The sequence shown here is derived from an EMBL/GenBank/DDBJ whole genome shotgun (WGS) entry which is preliminary data.</text>
</comment>
<comment type="subcellular location">
    <subcellularLocation>
        <location evidence="1">Membrane</location>
        <topology evidence="1">Multi-pass membrane protein</topology>
    </subcellularLocation>
</comment>
<proteinExistence type="predicted"/>
<evidence type="ECO:0000259" key="9">
    <source>
        <dbReference type="PROSITE" id="PS50893"/>
    </source>
</evidence>
<dbReference type="GO" id="GO:0005524">
    <property type="term" value="F:ATP binding"/>
    <property type="evidence" value="ECO:0007669"/>
    <property type="project" value="UniProtKB-KW"/>
</dbReference>
<dbReference type="AlphaFoldDB" id="A0A0B1PEH4"/>
<evidence type="ECO:0000256" key="6">
    <source>
        <dbReference type="ARBA" id="ARBA00022989"/>
    </source>
</evidence>
<evidence type="ECO:0000256" key="3">
    <source>
        <dbReference type="ARBA" id="ARBA00022692"/>
    </source>
</evidence>
<keyword evidence="7 8" id="KW-0472">Membrane</keyword>
<dbReference type="PROSITE" id="PS50893">
    <property type="entry name" value="ABC_TRANSPORTER_2"/>
    <property type="match status" value="1"/>
</dbReference>
<evidence type="ECO:0000256" key="4">
    <source>
        <dbReference type="ARBA" id="ARBA00022741"/>
    </source>
</evidence>
<dbReference type="InterPro" id="IPR027417">
    <property type="entry name" value="P-loop_NTPase"/>
</dbReference>
<dbReference type="GO" id="GO:0016887">
    <property type="term" value="F:ATP hydrolysis activity"/>
    <property type="evidence" value="ECO:0007669"/>
    <property type="project" value="InterPro"/>
</dbReference>
<dbReference type="InterPro" id="IPR050352">
    <property type="entry name" value="ABCG_transporters"/>
</dbReference>
<dbReference type="InterPro" id="IPR017871">
    <property type="entry name" value="ABC_transporter-like_CS"/>
</dbReference>
<dbReference type="PANTHER" id="PTHR48041">
    <property type="entry name" value="ABC TRANSPORTER G FAMILY MEMBER 28"/>
    <property type="match status" value="1"/>
</dbReference>
<evidence type="ECO:0000256" key="5">
    <source>
        <dbReference type="ARBA" id="ARBA00022840"/>
    </source>
</evidence>
<dbReference type="Proteomes" id="UP000030854">
    <property type="component" value="Unassembled WGS sequence"/>
</dbReference>
<feature type="transmembrane region" description="Helical" evidence="8">
    <location>
        <begin position="588"/>
        <end position="610"/>
    </location>
</feature>
<evidence type="ECO:0000256" key="8">
    <source>
        <dbReference type="SAM" id="Phobius"/>
    </source>
</evidence>
<dbReference type="STRING" id="52586.A0A0B1PEH4"/>
<dbReference type="InterPro" id="IPR003439">
    <property type="entry name" value="ABC_transporter-like_ATP-bd"/>
</dbReference>
<keyword evidence="5" id="KW-0067">ATP-binding</keyword>
<keyword evidence="11" id="KW-1185">Reference proteome</keyword>
<gene>
    <name evidence="10" type="ORF">EV44_g4425</name>
</gene>
<keyword evidence="6 8" id="KW-1133">Transmembrane helix</keyword>
<evidence type="ECO:0000313" key="11">
    <source>
        <dbReference type="Proteomes" id="UP000030854"/>
    </source>
</evidence>
<feature type="transmembrane region" description="Helical" evidence="8">
    <location>
        <begin position="648"/>
        <end position="670"/>
    </location>
</feature>
<feature type="transmembrane region" description="Helical" evidence="8">
    <location>
        <begin position="676"/>
        <end position="694"/>
    </location>
</feature>
<feature type="transmembrane region" description="Helical" evidence="8">
    <location>
        <begin position="547"/>
        <end position="568"/>
    </location>
</feature>
<evidence type="ECO:0000256" key="2">
    <source>
        <dbReference type="ARBA" id="ARBA00022448"/>
    </source>
</evidence>
<sequence>MESSNSTCLSNGQPIILNNDGSCNPGFFCPNNDEENPPTFCPPTAECYEHRLQNVDNICLEPQGLYEPVICAPGYYCSLGGKSVTECPKDHFCPLGSFEPIPCGRYSICPKGAKKELVMDGFIVAITIDLFIIVLLCKPLLASIQKSWGFISQVVRSLMMRLEVISEKSRFDTEEAREPQLSFTADEYTNNKDSVSLFVASIKNFVGMNDVGISIGFRDISYTLESGKTIVAPQTGHIEKGSIWAVMGASGAGKTSFFNLIMGKLNHTGGEIYANRAPCNISKFKRLIGFVPQDDILMAELTVRENIMHNARVRLASTWTDDELKAHVDLLISCLGLSHVQNNIVGDYVKSNISGGQRKRVSIGMELVAAPMAVFLDEPTSGLDSTAALSIVNLLKMLSQLGMTIICVIHQPRPEILEMLDGIHLLGRGRQLYHGDANFVASYFESLGFNMSKQLNLADAILDIISDNSTILDKTGQRVNVSDMADRWASRTPISDEYFLEKGHPDSQAELKILIHAVDTRGASWLSQVRFCLTRSLRQQWRQMTSFSLEIAVGAIAGLLIGLSLFPLQNIYFQGIYLPPFQLLSSAVNYTLVPQIGLFCCLSISLASAAPGVKTFGEEKQVYWREASTGSSRSAYYAGKTLSTLPRILISALHYTVFFNLLAAPFMSFWRLYLCNLMYFYCIYGLASIMSMIVRREDGPLMSMLVSLIVSVFSGYGPPLSSVKQWHLEWFWRLCPGIWYTEAFYDQFLKPLVYLYDIKAAEISTSIVRERFVVDVLFMYAIGSIYRVIAFFGLIFMDRDKQR</sequence>
<dbReference type="EMBL" id="JNVN01000558">
    <property type="protein sequence ID" value="KHJ35044.1"/>
    <property type="molecule type" value="Genomic_DNA"/>
</dbReference>
<organism evidence="10 11">
    <name type="scientific">Uncinula necator</name>
    <name type="common">Grape powdery mildew</name>
    <dbReference type="NCBI Taxonomy" id="52586"/>
    <lineage>
        <taxon>Eukaryota</taxon>
        <taxon>Fungi</taxon>
        <taxon>Dikarya</taxon>
        <taxon>Ascomycota</taxon>
        <taxon>Pezizomycotina</taxon>
        <taxon>Leotiomycetes</taxon>
        <taxon>Erysiphales</taxon>
        <taxon>Erysiphaceae</taxon>
        <taxon>Erysiphe</taxon>
    </lineage>
</organism>
<keyword evidence="3 8" id="KW-0812">Transmembrane</keyword>
<protein>
    <submittedName>
        <fullName evidence="10">Putative abc transporter</fullName>
    </submittedName>
</protein>
<feature type="domain" description="ABC transporter" evidence="9">
    <location>
        <begin position="215"/>
        <end position="453"/>
    </location>
</feature>
<dbReference type="OMA" id="HSNHGDV"/>
<dbReference type="GO" id="GO:0140359">
    <property type="term" value="F:ABC-type transporter activity"/>
    <property type="evidence" value="ECO:0007669"/>
    <property type="project" value="InterPro"/>
</dbReference>
<keyword evidence="4" id="KW-0547">Nucleotide-binding</keyword>